<evidence type="ECO:0000256" key="1">
    <source>
        <dbReference type="SAM" id="MobiDB-lite"/>
    </source>
</evidence>
<comment type="caution">
    <text evidence="2">The sequence shown here is derived from an EMBL/GenBank/DDBJ whole genome shotgun (WGS) entry which is preliminary data.</text>
</comment>
<dbReference type="EMBL" id="RXGB01006136">
    <property type="protein sequence ID" value="TMW86845.1"/>
    <property type="molecule type" value="Genomic_DNA"/>
</dbReference>
<protein>
    <submittedName>
        <fullName evidence="2">Uncharacterized protein</fullName>
    </submittedName>
</protein>
<feature type="non-terminal residue" evidence="2">
    <location>
        <position position="100"/>
    </location>
</feature>
<sequence>MKGRNEDIMEEWICIKYDYVPKYCKTCMIQGHNKKQCYIEYPELFPNKEKIDQVVAGGKASTENQHGKEKKEGMKIHIKGGNQQSDKKVQDFIEQRHRKG</sequence>
<name>A0A6N2AWH1_SOLCI</name>
<evidence type="ECO:0000313" key="2">
    <source>
        <dbReference type="EMBL" id="TMW86845.1"/>
    </source>
</evidence>
<dbReference type="AlphaFoldDB" id="A0A6N2AWH1"/>
<organism evidence="2">
    <name type="scientific">Solanum chilense</name>
    <name type="common">Tomato</name>
    <name type="synonym">Lycopersicon chilense</name>
    <dbReference type="NCBI Taxonomy" id="4083"/>
    <lineage>
        <taxon>Eukaryota</taxon>
        <taxon>Viridiplantae</taxon>
        <taxon>Streptophyta</taxon>
        <taxon>Embryophyta</taxon>
        <taxon>Tracheophyta</taxon>
        <taxon>Spermatophyta</taxon>
        <taxon>Magnoliopsida</taxon>
        <taxon>eudicotyledons</taxon>
        <taxon>Gunneridae</taxon>
        <taxon>Pentapetalae</taxon>
        <taxon>asterids</taxon>
        <taxon>lamiids</taxon>
        <taxon>Solanales</taxon>
        <taxon>Solanaceae</taxon>
        <taxon>Solanoideae</taxon>
        <taxon>Solaneae</taxon>
        <taxon>Solanum</taxon>
        <taxon>Solanum subgen. Lycopersicon</taxon>
    </lineage>
</organism>
<gene>
    <name evidence="2" type="ORF">EJD97_020815</name>
</gene>
<feature type="compositionally biased region" description="Basic and acidic residues" evidence="1">
    <location>
        <begin position="65"/>
        <end position="75"/>
    </location>
</feature>
<feature type="region of interest" description="Disordered" evidence="1">
    <location>
        <begin position="57"/>
        <end position="100"/>
    </location>
</feature>
<accession>A0A6N2AWH1</accession>
<reference evidence="2" key="1">
    <citation type="submission" date="2019-05" db="EMBL/GenBank/DDBJ databases">
        <title>The de novo reference genome and transcriptome assemblies of the wild tomato species Solanum chilense.</title>
        <authorList>
            <person name="Stam R."/>
            <person name="Nosenko T."/>
            <person name="Hoerger A.C."/>
            <person name="Stephan W."/>
            <person name="Seidel M.A."/>
            <person name="Kuhn J.M.M."/>
            <person name="Haberer G."/>
            <person name="Tellier A."/>
        </authorList>
    </citation>
    <scope>NUCLEOTIDE SEQUENCE</scope>
    <source>
        <tissue evidence="2">Mature leaves</tissue>
    </source>
</reference>
<feature type="compositionally biased region" description="Basic and acidic residues" evidence="1">
    <location>
        <begin position="85"/>
        <end position="100"/>
    </location>
</feature>
<proteinExistence type="predicted"/>